<keyword evidence="5" id="KW-0812">Transmembrane</keyword>
<accession>A0A0R2FVV8</accession>
<feature type="transmembrane region" description="Helical" evidence="5">
    <location>
        <begin position="7"/>
        <end position="24"/>
    </location>
</feature>
<dbReference type="InterPro" id="IPR023765">
    <property type="entry name" value="SBP_5_CS"/>
</dbReference>
<protein>
    <submittedName>
        <fullName evidence="7">Oligopeptide transporter protein A</fullName>
    </submittedName>
</protein>
<dbReference type="GO" id="GO:1904680">
    <property type="term" value="F:peptide transmembrane transporter activity"/>
    <property type="evidence" value="ECO:0007669"/>
    <property type="project" value="TreeGrafter"/>
</dbReference>
<evidence type="ECO:0000256" key="2">
    <source>
        <dbReference type="ARBA" id="ARBA00005695"/>
    </source>
</evidence>
<dbReference type="SUPFAM" id="SSF53850">
    <property type="entry name" value="Periplasmic binding protein-like II"/>
    <property type="match status" value="1"/>
</dbReference>
<dbReference type="Gene3D" id="3.10.105.10">
    <property type="entry name" value="Dipeptide-binding Protein, Domain 3"/>
    <property type="match status" value="1"/>
</dbReference>
<dbReference type="InterPro" id="IPR039424">
    <property type="entry name" value="SBP_5"/>
</dbReference>
<dbReference type="GO" id="GO:0015833">
    <property type="term" value="P:peptide transport"/>
    <property type="evidence" value="ECO:0007669"/>
    <property type="project" value="TreeGrafter"/>
</dbReference>
<dbReference type="OrthoDB" id="9796817at2"/>
<dbReference type="PATRIC" id="fig|1123500.6.peg.715"/>
<name>A0A0R2FVV8_9LACO</name>
<dbReference type="GO" id="GO:0043190">
    <property type="term" value="C:ATP-binding cassette (ABC) transporter complex"/>
    <property type="evidence" value="ECO:0007669"/>
    <property type="project" value="InterPro"/>
</dbReference>
<evidence type="ECO:0000256" key="4">
    <source>
        <dbReference type="ARBA" id="ARBA00022729"/>
    </source>
</evidence>
<dbReference type="InParanoid" id="A0A0R2FVV8"/>
<organism evidence="7 8">
    <name type="scientific">Weissella halotolerans DSM 20190</name>
    <dbReference type="NCBI Taxonomy" id="1123500"/>
    <lineage>
        <taxon>Bacteria</taxon>
        <taxon>Bacillati</taxon>
        <taxon>Bacillota</taxon>
        <taxon>Bacilli</taxon>
        <taxon>Lactobacillales</taxon>
        <taxon>Lactobacillaceae</taxon>
        <taxon>Weissella</taxon>
    </lineage>
</organism>
<evidence type="ECO:0000256" key="3">
    <source>
        <dbReference type="ARBA" id="ARBA00022448"/>
    </source>
</evidence>
<evidence type="ECO:0000259" key="6">
    <source>
        <dbReference type="Pfam" id="PF00496"/>
    </source>
</evidence>
<comment type="caution">
    <text evidence="7">The sequence shown here is derived from an EMBL/GenBank/DDBJ whole genome shotgun (WGS) entry which is preliminary data.</text>
</comment>
<keyword evidence="4" id="KW-0732">Signal</keyword>
<keyword evidence="8" id="KW-1185">Reference proteome</keyword>
<dbReference type="AlphaFoldDB" id="A0A0R2FVV8"/>
<evidence type="ECO:0000256" key="5">
    <source>
        <dbReference type="SAM" id="Phobius"/>
    </source>
</evidence>
<dbReference type="Gene3D" id="3.40.190.10">
    <property type="entry name" value="Periplasmic binding protein-like II"/>
    <property type="match status" value="1"/>
</dbReference>
<dbReference type="PIRSF" id="PIRSF002741">
    <property type="entry name" value="MppA"/>
    <property type="match status" value="1"/>
</dbReference>
<dbReference type="PANTHER" id="PTHR30290:SF9">
    <property type="entry name" value="OLIGOPEPTIDE-BINDING PROTEIN APPA"/>
    <property type="match status" value="1"/>
</dbReference>
<comment type="similarity">
    <text evidence="2">Belongs to the bacterial solute-binding protein 5 family.</text>
</comment>
<dbReference type="STRING" id="1123500.GCA_000420365_00718"/>
<comment type="subcellular location">
    <subcellularLocation>
        <location evidence="1">Cell membrane</location>
        <topology evidence="1">Lipid-anchor</topology>
    </subcellularLocation>
</comment>
<dbReference type="RefSeq" id="WP_022791495.1">
    <property type="nucleotide sequence ID" value="NZ_ATUU01000002.1"/>
</dbReference>
<dbReference type="PROSITE" id="PS01040">
    <property type="entry name" value="SBP_BACTERIAL_5"/>
    <property type="match status" value="1"/>
</dbReference>
<feature type="domain" description="Solute-binding protein family 5" evidence="6">
    <location>
        <begin position="117"/>
        <end position="503"/>
    </location>
</feature>
<dbReference type="Pfam" id="PF00496">
    <property type="entry name" value="SBP_bac_5"/>
    <property type="match status" value="1"/>
</dbReference>
<evidence type="ECO:0000313" key="7">
    <source>
        <dbReference type="EMBL" id="KRN32360.1"/>
    </source>
</evidence>
<dbReference type="Gene3D" id="3.90.76.10">
    <property type="entry name" value="Dipeptide-binding Protein, Domain 1"/>
    <property type="match status" value="1"/>
</dbReference>
<dbReference type="GO" id="GO:0042597">
    <property type="term" value="C:periplasmic space"/>
    <property type="evidence" value="ECO:0007669"/>
    <property type="project" value="UniProtKB-ARBA"/>
</dbReference>
<evidence type="ECO:0000313" key="8">
    <source>
        <dbReference type="Proteomes" id="UP000051296"/>
    </source>
</evidence>
<dbReference type="Proteomes" id="UP000051296">
    <property type="component" value="Unassembled WGS sequence"/>
</dbReference>
<keyword evidence="5" id="KW-0472">Membrane</keyword>
<dbReference type="eggNOG" id="COG0747">
    <property type="taxonomic scope" value="Bacteria"/>
</dbReference>
<dbReference type="EMBL" id="JQAX01000002">
    <property type="protein sequence ID" value="KRN32360.1"/>
    <property type="molecule type" value="Genomic_DNA"/>
</dbReference>
<keyword evidence="5" id="KW-1133">Transmembrane helix</keyword>
<keyword evidence="3" id="KW-0813">Transport</keyword>
<gene>
    <name evidence="7" type="ORF">IV68_GL000711</name>
</gene>
<proteinExistence type="inferred from homology"/>
<evidence type="ECO:0000256" key="1">
    <source>
        <dbReference type="ARBA" id="ARBA00004193"/>
    </source>
</evidence>
<dbReference type="FunCoup" id="A0A0R2FVV8">
    <property type="interactions" value="112"/>
</dbReference>
<reference evidence="7 8" key="1">
    <citation type="journal article" date="2015" name="Genome Announc.">
        <title>Expanding the biotechnology potential of lactobacilli through comparative genomics of 213 strains and associated genera.</title>
        <authorList>
            <person name="Sun Z."/>
            <person name="Harris H.M."/>
            <person name="McCann A."/>
            <person name="Guo C."/>
            <person name="Argimon S."/>
            <person name="Zhang W."/>
            <person name="Yang X."/>
            <person name="Jeffery I.B."/>
            <person name="Cooney J.C."/>
            <person name="Kagawa T.F."/>
            <person name="Liu W."/>
            <person name="Song Y."/>
            <person name="Salvetti E."/>
            <person name="Wrobel A."/>
            <person name="Rasinkangas P."/>
            <person name="Parkhill J."/>
            <person name="Rea M.C."/>
            <person name="O'Sullivan O."/>
            <person name="Ritari J."/>
            <person name="Douillard F.P."/>
            <person name="Paul Ross R."/>
            <person name="Yang R."/>
            <person name="Briner A.E."/>
            <person name="Felis G.E."/>
            <person name="de Vos W.M."/>
            <person name="Barrangou R."/>
            <person name="Klaenhammer T.R."/>
            <person name="Caufield P.W."/>
            <person name="Cui Y."/>
            <person name="Zhang H."/>
            <person name="O'Toole P.W."/>
        </authorList>
    </citation>
    <scope>NUCLEOTIDE SEQUENCE [LARGE SCALE GENOMIC DNA]</scope>
    <source>
        <strain evidence="7 8">DSM 20190</strain>
    </source>
</reference>
<dbReference type="InterPro" id="IPR000914">
    <property type="entry name" value="SBP_5_dom"/>
</dbReference>
<dbReference type="InterPro" id="IPR030678">
    <property type="entry name" value="Peptide/Ni-bd"/>
</dbReference>
<dbReference type="PANTHER" id="PTHR30290">
    <property type="entry name" value="PERIPLASMIC BINDING COMPONENT OF ABC TRANSPORTER"/>
    <property type="match status" value="1"/>
</dbReference>
<sequence>MSKGKWIAGLAAVAVLGGGGYYAYHQAQTKGNETGGKVGKLDIAYQNDKSLVKGQNLKMAYATETPFKPQWDMQLSDDAIMAKMSHPSLPNAAESLFNVDNEFKIEDGGPAEICFDKEAKTATVTLRDDLKWSDGHSVTAKDYEFEYEIVANPAYGSSRWSSSSENLVGMKEYHEGKADRISGISFPDGENGKTIKLQFKEMKPGFNTSGNGYYLESVAPYHYLKDIKPEKLASDERTTTKPLVIGPYKPAKVVAGESIYYVPNKYYFGEKPKLKSITYTTVAPTKVAAAAKAGKYDVVTDSPNSTFKQIKQLDNVKITGQQDLYISLMYFNLGEYDKQKSENIQNRKTPLQDVRVRKALGYARNVDQVNKKFSNGLSQRATTLIPTVFKDYHDDSLKGYPEDLDKANQLLDDAGYKWDKDKKFRLKDGKRLSFTYLARSGGPNSEAVAQNYIQQWKKIGVDVHLYKDRLADFNSWLEITDSPKGDWDITDGAWSLSSDPSQMDLFSKAAPYNLGHFTSPELTAKLKAVDSPKADTPKKRAQAFKDYQAYMQKQAYVIPTSYNISYAPVNKRVANWSMAYGDDDLWAKIGVTAKQPVK</sequence>